<dbReference type="Gene3D" id="2.160.20.10">
    <property type="entry name" value="Single-stranded right-handed beta-helix, Pectin lyase-like"/>
    <property type="match status" value="3"/>
</dbReference>
<name>A0A4R1BKI2_9BACT</name>
<reference evidence="4 5" key="1">
    <citation type="submission" date="2019-03" db="EMBL/GenBank/DDBJ databases">
        <authorList>
            <person name="Kim M.K.M."/>
        </authorList>
    </citation>
    <scope>NUCLEOTIDE SEQUENCE [LARGE SCALE GENOMIC DNA]</scope>
    <source>
        <strain evidence="4 5">17J68-12</strain>
    </source>
</reference>
<evidence type="ECO:0000313" key="4">
    <source>
        <dbReference type="EMBL" id="TCJ17728.1"/>
    </source>
</evidence>
<feature type="domain" description="PKD" evidence="2">
    <location>
        <begin position="2657"/>
        <end position="2740"/>
    </location>
</feature>
<dbReference type="SUPFAM" id="SSF49299">
    <property type="entry name" value="PKD domain"/>
    <property type="match status" value="1"/>
</dbReference>
<feature type="domain" description="Fibronectin type-III" evidence="3">
    <location>
        <begin position="2993"/>
        <end position="3082"/>
    </location>
</feature>
<organism evidence="4 5">
    <name type="scientific">Flaviaesturariibacter flavus</name>
    <dbReference type="NCBI Taxonomy" id="2502780"/>
    <lineage>
        <taxon>Bacteria</taxon>
        <taxon>Pseudomonadati</taxon>
        <taxon>Bacteroidota</taxon>
        <taxon>Chitinophagia</taxon>
        <taxon>Chitinophagales</taxon>
        <taxon>Chitinophagaceae</taxon>
        <taxon>Flaviaestuariibacter</taxon>
    </lineage>
</organism>
<dbReference type="InterPro" id="IPR035986">
    <property type="entry name" value="PKD_dom_sf"/>
</dbReference>
<dbReference type="Gene3D" id="2.60.40.10">
    <property type="entry name" value="Immunoglobulins"/>
    <property type="match status" value="2"/>
</dbReference>
<dbReference type="InterPro" id="IPR039448">
    <property type="entry name" value="Beta_helix"/>
</dbReference>
<dbReference type="Pfam" id="PF19081">
    <property type="entry name" value="Ig_7"/>
    <property type="match status" value="3"/>
</dbReference>
<keyword evidence="5" id="KW-1185">Reference proteome</keyword>
<evidence type="ECO:0000313" key="5">
    <source>
        <dbReference type="Proteomes" id="UP000295334"/>
    </source>
</evidence>
<dbReference type="InterPro" id="IPR013783">
    <property type="entry name" value="Ig-like_fold"/>
</dbReference>
<dbReference type="OrthoDB" id="7794186at2"/>
<dbReference type="InterPro" id="IPR006626">
    <property type="entry name" value="PbH1"/>
</dbReference>
<dbReference type="PROSITE" id="PS50853">
    <property type="entry name" value="FN3"/>
    <property type="match status" value="1"/>
</dbReference>
<evidence type="ECO:0000259" key="2">
    <source>
        <dbReference type="PROSITE" id="PS50093"/>
    </source>
</evidence>
<gene>
    <name evidence="4" type="ORF">EPD60_05950</name>
</gene>
<evidence type="ECO:0000256" key="1">
    <source>
        <dbReference type="SAM" id="SignalP"/>
    </source>
</evidence>
<dbReference type="InterPro" id="IPR003961">
    <property type="entry name" value="FN3_dom"/>
</dbReference>
<dbReference type="InterPro" id="IPR000601">
    <property type="entry name" value="PKD_dom"/>
</dbReference>
<dbReference type="SUPFAM" id="SSF51126">
    <property type="entry name" value="Pectin lyase-like"/>
    <property type="match status" value="3"/>
</dbReference>
<feature type="chain" id="PRO_5020726034" description="T9SS type B sorting domain-containing protein" evidence="1">
    <location>
        <begin position="29"/>
        <end position="3178"/>
    </location>
</feature>
<dbReference type="InterPro" id="IPR011050">
    <property type="entry name" value="Pectin_lyase_fold/virulence"/>
</dbReference>
<dbReference type="Proteomes" id="UP000295334">
    <property type="component" value="Unassembled WGS sequence"/>
</dbReference>
<sequence>MRKRLPALLTRGLFMMLALLGSVAEMQAQVDITIGTGTAANTSSTYPTPLQDFYEGSRAQYLYRASELQAAGMVPGFISAIKFNVVGLNTSTASYAPIENLTFKIGTTTANTLNPGQWEPVTQVWTTGVPGYTPTMGLNTFTFTPSGFFWNGTDNIVVESCNGDPAGITGTTWTNNTQVAWTTGLPFVASHLYRADAEGNLCGTASVTPPGFSDDPNARPNIVFVYTPATACSGTPTPGTTVATPAAVCLGESFTLSVTGSTVASGLTYQWQSAPAASGPWTNIAGATSPVLTTTQSVTTFYRRVITCSGNSAESTPVQVQSPTLVCGTFRIGNTALGANFATLNDAYNYIKCGISCPVVFNVDPGYGPLNEQLIMNPVPGASAVNTVTWNGNGASINFTSSNSNERAVIKLNGADHITFNNFVINVGGTTTTNYGYGVQLLNDADSNTVNNCTINVNITSNSTQYGGIIMSASASGPTTTGSTLSDGNVFSNNTINGGYYGITLVGSSTEAVRQNSVIRNNIKDFYLYGIYLTGNFNTVIDSNTFSRPNRLSANISDFYGVYGTALSTQVMISRNTFTNPFGAAAASTNTFYGVYFTSTDALGGLENKVYNNLIWNLTGSGNVYGFYNAGSDNIWYHHNTIVLDGSPATSSATNLARAFYQTTIAAGIEFKNNIVAITRNGSSTKHAIYMNTPTSSIVSDHNDFYINAPGGANYVGFLNANQQTLANWQAASLQDAGSIVANPVFTDPTNGNFKPTSPSVNNLGEPLGYTDDIVGTPRNPLTPDMGAWEFEPAACTAPPVPGTTVITPASVCEGFPVQLTAAGASTGLTQTYQWQSSTTLGGTYTNIGNVLSTPDTTITAAASLFYRVAVTCSGITSYSTPMQLNVNLRLPGGTYTLGAGGTYPTFAAAKAAMACGIAGPVVFNVTAASTTFNEQLILDSIPGTSAVNTVTFNGNGKTLTYLSTNTNERATLKFNGADHVIFNNLIITAQGTATTEYGYGVQFINGSDSNRVFNCTINVATNNSSTNFTGIAMNASASSATTTGATNCDANVVDSCTINGGYYGMTMVGGSGTPVTYNVASRNTFRNFYLYGIYVSYSENMTIEANDISRPSNTTLTTFYGVYALNPTKASKITRNRIHNNSDALTTSGSAAYGMYLSGFDSPVGSETYVSNNAIYNINSNSDIYGIYNTGSDNIRIVHNTISLDNQGSTYSSADWTRGYNQTGNPGGVVFRNNMITITRTGNGTRYGIYVTEVPTDFVSNNNDIYVNKGASGGEAAVGYNGSAQVTLANWRAATGLDLNSFSLDPLYTAPNATPADFTPRMPPLDNQGAPVGVLVDINNQGRSATTPDIGAFEFAIPPCTAPPTPGTAVVTPNTGICMGTPLQLTLTGHSSGAGQTYQWQTSPTNGSGATWTNLGDPMMFPDTTVFATTTLYYRAALTCSGQTSFSAAQLVTLNPALLNGVYTVGAAPSDYPNLSTAIAALECGVTGPVTFMVKPGTYNEQLRMHAVAGTGPNVQVTFRAQTGDPASVIVTFAGTATRNYTLQLDSASYVTWMNMTITNTSSTNGRVIEMANSAANDSLYNLVINPQVTTSTGTTVVGIYAANLRGGNNLIKKNTITNGTYGIYFQGNSTTTTRNNRVDSNTVNNSYSYGIYAANMWSTRVTANTVSRVAPMAATSYGIYLSNVDSVYQVAYNKIDVSGSTGTAYGLYLTGCDANFVDSARVMSNTISMNNGMTGGVYGMYQSTSNNNFTINNVISVATTNATSYGLYSTSGGNNRYWNNTVNNFSATGTSSDAAYFANSAAPVDIRNNVFAHQGVGRALEITNTNGIYSDYNMLYTAGTVLVRQGTINYATLDAWVTAAYWDLNSIVYKPGFVSNTDLHPNLTAADVWAMHGRGTQIAGNNFDFAGSFRPTTLREGVPDLGAYEFLPTVAPPALTAIPATPAAGSTQTFMFGTDTVAKVTYAPGTTVPTTATLRRYSGVLPAGIDQVTNRSMYFYNQVEITGSQPANYKLQQFYIDPWQGFIGSEDSIRLGRTNAANTWITELRSTVNPVLNYMQRDSLNFMDRFTGLTNGQVIMPPPANYAPQIDSSNRGKRFWVAYQRSYDFFASSNSQNMVLYLSTDNQAANVTVKIKGTTWVRTYAIPANTAISTEIIPKSGLIDARLLQEGLYGKGISIEADVPITAYAHIYSSTNSGATMLLPVGTYGFEYYTLNSQQDYTSSDAYSSFFVIADRDNTKVQITPSKPTLGGRPAGVPFEVVLNAGDVYQVLGAMISGTVGYDLTGSTVRSVPNSDGKCWPMAVFAGSTRTGISCGNGAGGSGDVIIQQVFPYQAWGTRYLTAPTSNGTAASSLMTNIYRVMVKDPATQVFVNNTLLTSPVLINGTARYYQIESNTADVITANKPIMVAQYMASSGLCGNTSGDGDPEMFYLSPVQQAVKYAGFYRNNLSAIDENYLTIVIPTGGLPTLKLDGQLHSAGAFDYTYPHPNMPGYSVVVKRWGAGNGQNVVQSDSAFTGIVYGLGSVESYGYNVGTLVKNLNGIPAISNTLSTSTTPSSFTCVGSPFQFRIQVPLKPVSIKWQFSAVPVMSPNSDVIQNNPVPTDSTLINGQMYYTYTVTANYTVSTPGTFLVPISFTHPEIEGCNSTLETTYPLNVVATPKVDFTTASFTVCPNNPVTFTGAATTVNGTAINTWSWNINTTPPATGSAQNLTTTFANPGTYNVTFKAVTVDGCVADTTKQITVAPTTAVNVVADTVGVCAGNPVVFNVQGPVTGITYNWYDAATGGTLLSSGTSFSAPNTIGTVNYYVEATNGTCVSARHRVTAIISAIPTVTVVNANVPVCQGNQATFTIASPVTGVTYNWYAVATGGTPVASGTTYTAPSVAGSQTFYVAATINGCTSARQTVTTFQTVIPAFTLVRDTIGICQGSTATFTVSNPAAGVTYNWYSAATGGTLAGTGTNFNAPSAPGTVSYFVEATQNGCVTNPRKQVVVRLSVPLATPVASADSITQNSILFRWNAVAGATAYEVSTNNGGTWSTPTSGSLGLTHRVNNLTPAQTVTLLVRAIGSNSCETSANGTVTATTQVGVWYIPTAFSPGASANGPAENDQLRIYPNSNTGIASLRFMVFNQWGGKVAESTDPRMLWDGTYKGKAQPSGVYMYVCHIVMQDGRVFDLKGSVNLIR</sequence>
<dbReference type="InterPro" id="IPR012334">
    <property type="entry name" value="Pectin_lyas_fold"/>
</dbReference>
<accession>A0A4R1BKI2</accession>
<dbReference type="PROSITE" id="PS50093">
    <property type="entry name" value="PKD"/>
    <property type="match status" value="1"/>
</dbReference>
<keyword evidence="1" id="KW-0732">Signal</keyword>
<proteinExistence type="predicted"/>
<dbReference type="EMBL" id="SJZI01000008">
    <property type="protein sequence ID" value="TCJ17728.1"/>
    <property type="molecule type" value="Genomic_DNA"/>
</dbReference>
<dbReference type="Pfam" id="PF13585">
    <property type="entry name" value="CHU_C"/>
    <property type="match status" value="1"/>
</dbReference>
<dbReference type="RefSeq" id="WP_131447825.1">
    <property type="nucleotide sequence ID" value="NZ_SJZI01000008.1"/>
</dbReference>
<dbReference type="SMART" id="SM00710">
    <property type="entry name" value="PbH1"/>
    <property type="match status" value="22"/>
</dbReference>
<dbReference type="Pfam" id="PF13229">
    <property type="entry name" value="Beta_helix"/>
    <property type="match status" value="1"/>
</dbReference>
<dbReference type="Pfam" id="PF17517">
    <property type="entry name" value="IgGFc_binding"/>
    <property type="match status" value="1"/>
</dbReference>
<protein>
    <recommendedName>
        <fullName evidence="6">T9SS type B sorting domain-containing protein</fullName>
    </recommendedName>
</protein>
<comment type="caution">
    <text evidence="4">The sequence shown here is derived from an EMBL/GenBank/DDBJ whole genome shotgun (WGS) entry which is preliminary data.</text>
</comment>
<dbReference type="SMART" id="SM00089">
    <property type="entry name" value="PKD"/>
    <property type="match status" value="1"/>
</dbReference>
<dbReference type="InterPro" id="IPR022409">
    <property type="entry name" value="PKD/Chitinase_dom"/>
</dbReference>
<evidence type="ECO:0000259" key="3">
    <source>
        <dbReference type="PROSITE" id="PS50853"/>
    </source>
</evidence>
<evidence type="ECO:0008006" key="6">
    <source>
        <dbReference type="Google" id="ProtNLM"/>
    </source>
</evidence>
<dbReference type="InterPro" id="IPR044023">
    <property type="entry name" value="Ig_7"/>
</dbReference>
<dbReference type="InterPro" id="IPR035234">
    <property type="entry name" value="IgGFc-bd_N"/>
</dbReference>
<feature type="signal peptide" evidence="1">
    <location>
        <begin position="1"/>
        <end position="28"/>
    </location>
</feature>